<evidence type="ECO:0000256" key="2">
    <source>
        <dbReference type="SAM" id="Phobius"/>
    </source>
</evidence>
<dbReference type="PANTHER" id="PTHR21180">
    <property type="entry name" value="ENDONUCLEASE/EXONUCLEASE/PHOSPHATASE FAMILY DOMAIN-CONTAINING PROTEIN 1"/>
    <property type="match status" value="1"/>
</dbReference>
<dbReference type="Gene3D" id="3.10.560.10">
    <property type="entry name" value="Outer membrane lipoprotein wza domain like"/>
    <property type="match status" value="1"/>
</dbReference>
<dbReference type="Proteomes" id="UP000829069">
    <property type="component" value="Chromosome"/>
</dbReference>
<name>A0ABY3W745_9MICC</name>
<feature type="compositionally biased region" description="Gly residues" evidence="1">
    <location>
        <begin position="75"/>
        <end position="86"/>
    </location>
</feature>
<dbReference type="Pfam" id="PF10531">
    <property type="entry name" value="SLBB"/>
    <property type="match status" value="1"/>
</dbReference>
<organism evidence="4 5">
    <name type="scientific">Arthrobacter sulfonylureivorans</name>
    <dbReference type="NCBI Taxonomy" id="2486855"/>
    <lineage>
        <taxon>Bacteria</taxon>
        <taxon>Bacillati</taxon>
        <taxon>Actinomycetota</taxon>
        <taxon>Actinomycetes</taxon>
        <taxon>Micrococcales</taxon>
        <taxon>Micrococcaceae</taxon>
        <taxon>Arthrobacter</taxon>
    </lineage>
</organism>
<keyword evidence="2" id="KW-0472">Membrane</keyword>
<feature type="domain" description="Helix-hairpin-helix DNA-binding motif class 1" evidence="3">
    <location>
        <begin position="228"/>
        <end position="247"/>
    </location>
</feature>
<evidence type="ECO:0000259" key="3">
    <source>
        <dbReference type="SMART" id="SM00278"/>
    </source>
</evidence>
<feature type="compositionally biased region" description="Gly residues" evidence="1">
    <location>
        <begin position="94"/>
        <end position="118"/>
    </location>
</feature>
<dbReference type="PANTHER" id="PTHR21180:SF32">
    <property type="entry name" value="ENDONUCLEASE_EXONUCLEASE_PHOSPHATASE FAMILY DOMAIN-CONTAINING PROTEIN 1"/>
    <property type="match status" value="1"/>
</dbReference>
<feature type="compositionally biased region" description="Gly residues" evidence="1">
    <location>
        <begin position="197"/>
        <end position="213"/>
    </location>
</feature>
<dbReference type="SMART" id="SM00278">
    <property type="entry name" value="HhH1"/>
    <property type="match status" value="2"/>
</dbReference>
<keyword evidence="4" id="KW-0238">DNA-binding</keyword>
<dbReference type="RefSeq" id="WP_241912871.1">
    <property type="nucleotide sequence ID" value="NZ_CP093326.1"/>
</dbReference>
<protein>
    <submittedName>
        <fullName evidence="4">ComEA family DNA-binding protein</fullName>
    </submittedName>
</protein>
<evidence type="ECO:0000313" key="4">
    <source>
        <dbReference type="EMBL" id="UNK44363.1"/>
    </source>
</evidence>
<gene>
    <name evidence="4" type="ORF">MNQ99_10115</name>
</gene>
<dbReference type="Gene3D" id="1.10.150.280">
    <property type="entry name" value="AF1531-like domain"/>
    <property type="match status" value="1"/>
</dbReference>
<dbReference type="InterPro" id="IPR051675">
    <property type="entry name" value="Endo/Exo/Phosphatase_dom_1"/>
</dbReference>
<dbReference type="InterPro" id="IPR010994">
    <property type="entry name" value="RuvA_2-like"/>
</dbReference>
<evidence type="ECO:0000256" key="1">
    <source>
        <dbReference type="SAM" id="MobiDB-lite"/>
    </source>
</evidence>
<keyword evidence="2" id="KW-0812">Transmembrane</keyword>
<reference evidence="4 5" key="1">
    <citation type="submission" date="2022-03" db="EMBL/GenBank/DDBJ databases">
        <title>Isotopic signatures of nitrous oxide derived from detoxification processes.</title>
        <authorList>
            <person name="Behrendt U."/>
            <person name="Buchen C."/>
            <person name="Well R."/>
            <person name="Ulrich A."/>
            <person name="Rohe L."/>
            <person name="Kolb S."/>
            <person name="Schloter M."/>
            <person name="Horn M.A."/>
            <person name="Augustin J."/>
        </authorList>
    </citation>
    <scope>NUCLEOTIDE SEQUENCE [LARGE SCALE GENOMIC DNA]</scope>
    <source>
        <strain evidence="4 5">S4-C24</strain>
    </source>
</reference>
<feature type="region of interest" description="Disordered" evidence="1">
    <location>
        <begin position="185"/>
        <end position="213"/>
    </location>
</feature>
<feature type="region of interest" description="Disordered" evidence="1">
    <location>
        <begin position="60"/>
        <end position="118"/>
    </location>
</feature>
<dbReference type="InterPro" id="IPR003583">
    <property type="entry name" value="Hlx-hairpin-Hlx_DNA-bd_motif"/>
</dbReference>
<accession>A0ABY3W745</accession>
<dbReference type="InterPro" id="IPR019554">
    <property type="entry name" value="Soluble_ligand-bd"/>
</dbReference>
<keyword evidence="5" id="KW-1185">Reference proteome</keyword>
<dbReference type="EMBL" id="CP093326">
    <property type="protein sequence ID" value="UNK44363.1"/>
    <property type="molecule type" value="Genomic_DNA"/>
</dbReference>
<keyword evidence="2" id="KW-1133">Transmembrane helix</keyword>
<dbReference type="SUPFAM" id="SSF47781">
    <property type="entry name" value="RuvA domain 2-like"/>
    <property type="match status" value="1"/>
</dbReference>
<proteinExistence type="predicted"/>
<evidence type="ECO:0000313" key="5">
    <source>
        <dbReference type="Proteomes" id="UP000829069"/>
    </source>
</evidence>
<feature type="transmembrane region" description="Helical" evidence="2">
    <location>
        <begin position="27"/>
        <end position="45"/>
    </location>
</feature>
<dbReference type="GO" id="GO:0003677">
    <property type="term" value="F:DNA binding"/>
    <property type="evidence" value="ECO:0007669"/>
    <property type="project" value="UniProtKB-KW"/>
</dbReference>
<dbReference type="Pfam" id="PF12836">
    <property type="entry name" value="HHH_3"/>
    <property type="match status" value="1"/>
</dbReference>
<sequence length="280" mass="27305">MGRHRWLPAAARDGTASRLRRSPRFRIALGAAFVVAGLCLGYGIVSVATADLNRSASPVVEGIPLRSGPSSGPTTGEGGGDEPGGTDGEEPGKSVGGARSGKGDGGTDGGDGAGAGADGGDDAGARIIVHVAGAVNSPGIVRLVEGARVFEAIEAAGGATKEAQLEALNLAAPLTDGQQVFVPTPDDAAPPPVPGTEGSGGGAGGPRTGGGAADGAAGKININTATAEELAELPRVGPVLAGRIVEFREQHGPFGQPSDLDAVPGIGPVMLEALVELVAV</sequence>
<feature type="domain" description="Helix-hairpin-helix DNA-binding motif class 1" evidence="3">
    <location>
        <begin position="258"/>
        <end position="277"/>
    </location>
</feature>